<proteinExistence type="predicted"/>
<reference evidence="1" key="1">
    <citation type="submission" date="2022-02" db="EMBL/GenBank/DDBJ databases">
        <title>Plant Genome Project.</title>
        <authorList>
            <person name="Zhang R.-G."/>
        </authorList>
    </citation>
    <scope>NUCLEOTIDE SEQUENCE</scope>
    <source>
        <strain evidence="1">AT1</strain>
    </source>
</reference>
<comment type="caution">
    <text evidence="1">The sequence shown here is derived from an EMBL/GenBank/DDBJ whole genome shotgun (WGS) entry which is preliminary data.</text>
</comment>
<dbReference type="Proteomes" id="UP001062846">
    <property type="component" value="Chromosome 4"/>
</dbReference>
<dbReference type="EMBL" id="CM046391">
    <property type="protein sequence ID" value="KAI8558460.1"/>
    <property type="molecule type" value="Genomic_DNA"/>
</dbReference>
<name>A0ACC0NZ20_RHOML</name>
<organism evidence="1 2">
    <name type="scientific">Rhododendron molle</name>
    <name type="common">Chinese azalea</name>
    <name type="synonym">Azalea mollis</name>
    <dbReference type="NCBI Taxonomy" id="49168"/>
    <lineage>
        <taxon>Eukaryota</taxon>
        <taxon>Viridiplantae</taxon>
        <taxon>Streptophyta</taxon>
        <taxon>Embryophyta</taxon>
        <taxon>Tracheophyta</taxon>
        <taxon>Spermatophyta</taxon>
        <taxon>Magnoliopsida</taxon>
        <taxon>eudicotyledons</taxon>
        <taxon>Gunneridae</taxon>
        <taxon>Pentapetalae</taxon>
        <taxon>asterids</taxon>
        <taxon>Ericales</taxon>
        <taxon>Ericaceae</taxon>
        <taxon>Ericoideae</taxon>
        <taxon>Rhodoreae</taxon>
        <taxon>Rhododendron</taxon>
    </lineage>
</organism>
<evidence type="ECO:0000313" key="1">
    <source>
        <dbReference type="EMBL" id="KAI8558460.1"/>
    </source>
</evidence>
<sequence>MCMVGLDCGLECKHAIANFIINIITPSNSGDGGERRWSNTSLSCTFSTATVGREEAKSPGCFPLITSIASTPKLYTSHFSVTFIV</sequence>
<protein>
    <submittedName>
        <fullName evidence="1">Uncharacterized protein</fullName>
    </submittedName>
</protein>
<evidence type="ECO:0000313" key="2">
    <source>
        <dbReference type="Proteomes" id="UP001062846"/>
    </source>
</evidence>
<gene>
    <name evidence="1" type="ORF">RHMOL_Rhmol04G0095400</name>
</gene>
<accession>A0ACC0NZ20</accession>
<keyword evidence="2" id="KW-1185">Reference proteome</keyword>